<sequence length="168" mass="19464">MDKLFKIPLLDDFKQVTDDLISNLYNLENLKHAKILSEEDSRNAKEEIKKCILESNFDFDLLNKILESKQYNESKITHFITCCKQRKSELLVSTVMHINSAHGEIVQDFDWLLKLVIGTSDLKTMKYPLLQLLLLTATKTGNKDKRVYDVSKDILDKMINVLEEAINT</sequence>
<accession>A0A194R451</accession>
<dbReference type="Pfam" id="PF07258">
    <property type="entry name" value="COMM_domain"/>
    <property type="match status" value="1"/>
</dbReference>
<proteinExistence type="predicted"/>
<dbReference type="AlphaFoldDB" id="A0A194R451"/>
<dbReference type="Proteomes" id="UP000053240">
    <property type="component" value="Unassembled WGS sequence"/>
</dbReference>
<keyword evidence="3" id="KW-1185">Reference proteome</keyword>
<gene>
    <name evidence="2" type="ORF">RR48_06390</name>
</gene>
<name>A0A194R451_PAPMA</name>
<dbReference type="InParanoid" id="A0A194R451"/>
<organism evidence="2 3">
    <name type="scientific">Papilio machaon</name>
    <name type="common">Old World swallowtail butterfly</name>
    <dbReference type="NCBI Taxonomy" id="76193"/>
    <lineage>
        <taxon>Eukaryota</taxon>
        <taxon>Metazoa</taxon>
        <taxon>Ecdysozoa</taxon>
        <taxon>Arthropoda</taxon>
        <taxon>Hexapoda</taxon>
        <taxon>Insecta</taxon>
        <taxon>Pterygota</taxon>
        <taxon>Neoptera</taxon>
        <taxon>Endopterygota</taxon>
        <taxon>Lepidoptera</taxon>
        <taxon>Glossata</taxon>
        <taxon>Ditrysia</taxon>
        <taxon>Papilionoidea</taxon>
        <taxon>Papilionidae</taxon>
        <taxon>Papilioninae</taxon>
        <taxon>Papilio</taxon>
    </lineage>
</organism>
<dbReference type="InterPro" id="IPR017920">
    <property type="entry name" value="COMM"/>
</dbReference>
<reference evidence="2 3" key="1">
    <citation type="journal article" date="2015" name="Nat. Commun.">
        <title>Outbred genome sequencing and CRISPR/Cas9 gene editing in butterflies.</title>
        <authorList>
            <person name="Li X."/>
            <person name="Fan D."/>
            <person name="Zhang W."/>
            <person name="Liu G."/>
            <person name="Zhang L."/>
            <person name="Zhao L."/>
            <person name="Fang X."/>
            <person name="Chen L."/>
            <person name="Dong Y."/>
            <person name="Chen Y."/>
            <person name="Ding Y."/>
            <person name="Zhao R."/>
            <person name="Feng M."/>
            <person name="Zhu Y."/>
            <person name="Feng Y."/>
            <person name="Jiang X."/>
            <person name="Zhu D."/>
            <person name="Xiang H."/>
            <person name="Feng X."/>
            <person name="Li S."/>
            <person name="Wang J."/>
            <person name="Zhang G."/>
            <person name="Kronforst M.R."/>
            <person name="Wang W."/>
        </authorList>
    </citation>
    <scope>NUCLEOTIDE SEQUENCE [LARGE SCALE GENOMIC DNA]</scope>
    <source>
        <strain evidence="2">Ya'a_city_454_Pm</strain>
        <tissue evidence="2">Whole body</tissue>
    </source>
</reference>
<evidence type="ECO:0000313" key="3">
    <source>
        <dbReference type="Proteomes" id="UP000053240"/>
    </source>
</evidence>
<evidence type="ECO:0000313" key="2">
    <source>
        <dbReference type="EMBL" id="KPJ12020.1"/>
    </source>
</evidence>
<protein>
    <recommendedName>
        <fullName evidence="1">COMM domain-containing protein</fullName>
    </recommendedName>
</protein>
<dbReference type="EMBL" id="KQ460845">
    <property type="protein sequence ID" value="KPJ12020.1"/>
    <property type="molecule type" value="Genomic_DNA"/>
</dbReference>
<evidence type="ECO:0000259" key="1">
    <source>
        <dbReference type="Pfam" id="PF07258"/>
    </source>
</evidence>
<feature type="domain" description="COMM" evidence="1">
    <location>
        <begin position="106"/>
        <end position="165"/>
    </location>
</feature>